<dbReference type="EMBL" id="VRUR01000002">
    <property type="protein sequence ID" value="TXN35681.1"/>
    <property type="molecule type" value="Genomic_DNA"/>
</dbReference>
<name>A0A5C8V2X7_9FLAO</name>
<dbReference type="SUPFAM" id="SSF48403">
    <property type="entry name" value="Ankyrin repeat"/>
    <property type="match status" value="1"/>
</dbReference>
<comment type="caution">
    <text evidence="1">The sequence shown here is derived from an EMBL/GenBank/DDBJ whole genome shotgun (WGS) entry which is preliminary data.</text>
</comment>
<accession>A0A5C8V2X7</accession>
<evidence type="ECO:0000313" key="2">
    <source>
        <dbReference type="Proteomes" id="UP000321456"/>
    </source>
</evidence>
<dbReference type="RefSeq" id="WP_147744413.1">
    <property type="nucleotide sequence ID" value="NZ_VRUR01000002.1"/>
</dbReference>
<dbReference type="InterPro" id="IPR036770">
    <property type="entry name" value="Ankyrin_rpt-contain_sf"/>
</dbReference>
<reference evidence="1 2" key="1">
    <citation type="submission" date="2019-08" db="EMBL/GenBank/DDBJ databases">
        <title>Professor.</title>
        <authorList>
            <person name="Park J.S."/>
        </authorList>
    </citation>
    <scope>NUCLEOTIDE SEQUENCE [LARGE SCALE GENOMIC DNA]</scope>
    <source>
        <strain evidence="1 2">176CP5-101</strain>
    </source>
</reference>
<gene>
    <name evidence="1" type="ORF">FVB32_13980</name>
</gene>
<dbReference type="Gene3D" id="1.25.40.20">
    <property type="entry name" value="Ankyrin repeat-containing domain"/>
    <property type="match status" value="1"/>
</dbReference>
<dbReference type="AlphaFoldDB" id="A0A5C8V2X7"/>
<proteinExistence type="predicted"/>
<organism evidence="1 2">
    <name type="scientific">Flagellimonas hymeniacidonis</name>
    <dbReference type="NCBI Taxonomy" id="2603628"/>
    <lineage>
        <taxon>Bacteria</taxon>
        <taxon>Pseudomonadati</taxon>
        <taxon>Bacteroidota</taxon>
        <taxon>Flavobacteriia</taxon>
        <taxon>Flavobacteriales</taxon>
        <taxon>Flavobacteriaceae</taxon>
        <taxon>Flagellimonas</taxon>
    </lineage>
</organism>
<evidence type="ECO:0000313" key="1">
    <source>
        <dbReference type="EMBL" id="TXN35681.1"/>
    </source>
</evidence>
<sequence>MNRKTFIKQNLLIGGAMAITPAAILAQSQETQEDLFDYDLIMEFVFAAHKSLDETRKILEEYPLLLNSTSQFKKGDFETAVGGASHMGRKDIVDYLVTKGARLDIFNYAFLGYDDFIKKLLTNYPHLINSYGPHGFTLLHHAEVGAHKELAEWLQENGLTEKRFKGVFG</sequence>
<protein>
    <submittedName>
        <fullName evidence="1">Ankyrin repeat domain-containing protein</fullName>
    </submittedName>
</protein>
<keyword evidence="2" id="KW-1185">Reference proteome</keyword>
<dbReference type="Proteomes" id="UP000321456">
    <property type="component" value="Unassembled WGS sequence"/>
</dbReference>